<protein>
    <submittedName>
        <fullName evidence="2">Uncharacterized protein</fullName>
    </submittedName>
</protein>
<dbReference type="Proteomes" id="UP000324101">
    <property type="component" value="Chromosome"/>
</dbReference>
<organism evidence="2 3">
    <name type="scientific">Streptomyces venezuelae</name>
    <dbReference type="NCBI Taxonomy" id="54571"/>
    <lineage>
        <taxon>Bacteria</taxon>
        <taxon>Bacillati</taxon>
        <taxon>Actinomycetota</taxon>
        <taxon>Actinomycetes</taxon>
        <taxon>Kitasatosporales</taxon>
        <taxon>Streptomycetaceae</taxon>
        <taxon>Streptomyces</taxon>
    </lineage>
</organism>
<evidence type="ECO:0000313" key="3">
    <source>
        <dbReference type="Proteomes" id="UP000324101"/>
    </source>
</evidence>
<gene>
    <name evidence="2" type="ORF">DEJ51_14655</name>
</gene>
<proteinExistence type="predicted"/>
<keyword evidence="1" id="KW-0732">Signal</keyword>
<dbReference type="AlphaFoldDB" id="A0A5P2DJD6"/>
<feature type="signal peptide" evidence="1">
    <location>
        <begin position="1"/>
        <end position="26"/>
    </location>
</feature>
<evidence type="ECO:0000313" key="2">
    <source>
        <dbReference type="EMBL" id="QES55274.1"/>
    </source>
</evidence>
<dbReference type="EMBL" id="CP029189">
    <property type="protein sequence ID" value="QES55274.1"/>
    <property type="molecule type" value="Genomic_DNA"/>
</dbReference>
<feature type="chain" id="PRO_5024820758" evidence="1">
    <location>
        <begin position="27"/>
        <end position="67"/>
    </location>
</feature>
<dbReference type="RefSeq" id="WP_150257984.1">
    <property type="nucleotide sequence ID" value="NZ_CP029189.1"/>
</dbReference>
<accession>A0A5P2DJD6</accession>
<dbReference type="OrthoDB" id="4331173at2"/>
<evidence type="ECO:0000256" key="1">
    <source>
        <dbReference type="SAM" id="SignalP"/>
    </source>
</evidence>
<name>A0A5P2DJD6_STRVZ</name>
<reference evidence="2 3" key="1">
    <citation type="submission" date="2018-05" db="EMBL/GenBank/DDBJ databases">
        <title>Streptomyces venezuelae.</title>
        <authorList>
            <person name="Kim W."/>
            <person name="Lee N."/>
            <person name="Cho B.-K."/>
        </authorList>
    </citation>
    <scope>NUCLEOTIDE SEQUENCE [LARGE SCALE GENOMIC DNA]</scope>
    <source>
        <strain evidence="2 3">ATCC 21018</strain>
    </source>
</reference>
<sequence length="67" mass="6789">MRTRLLGFTTAVVLALLGASVPAAQAAAPAVTGPQCTQSQGSVEYISTTSLWTCIGGAYDGELITSN</sequence>